<feature type="transmembrane region" description="Helical" evidence="11">
    <location>
        <begin position="634"/>
        <end position="654"/>
    </location>
</feature>
<organism evidence="13 15">
    <name type="scientific">Didymodactylos carnosus</name>
    <dbReference type="NCBI Taxonomy" id="1234261"/>
    <lineage>
        <taxon>Eukaryota</taxon>
        <taxon>Metazoa</taxon>
        <taxon>Spiralia</taxon>
        <taxon>Gnathifera</taxon>
        <taxon>Rotifera</taxon>
        <taxon>Eurotatoria</taxon>
        <taxon>Bdelloidea</taxon>
        <taxon>Philodinida</taxon>
        <taxon>Philodinidae</taxon>
        <taxon>Didymodactylos</taxon>
    </lineage>
</organism>
<reference evidence="13" key="1">
    <citation type="submission" date="2021-02" db="EMBL/GenBank/DDBJ databases">
        <authorList>
            <person name="Nowell W R."/>
        </authorList>
    </citation>
    <scope>NUCLEOTIDE SEQUENCE</scope>
</reference>
<proteinExistence type="inferred from homology"/>
<dbReference type="GO" id="GO:0005886">
    <property type="term" value="C:plasma membrane"/>
    <property type="evidence" value="ECO:0007669"/>
    <property type="project" value="UniProtKB-SubCell"/>
</dbReference>
<dbReference type="Proteomes" id="UP000663829">
    <property type="component" value="Unassembled WGS sequence"/>
</dbReference>
<evidence type="ECO:0000313" key="13">
    <source>
        <dbReference type="EMBL" id="CAF1088565.1"/>
    </source>
</evidence>
<dbReference type="GO" id="GO:0004930">
    <property type="term" value="F:G protein-coupled receptor activity"/>
    <property type="evidence" value="ECO:0007669"/>
    <property type="project" value="UniProtKB-KW"/>
</dbReference>
<dbReference type="InterPro" id="IPR050569">
    <property type="entry name" value="TAAR"/>
</dbReference>
<protein>
    <recommendedName>
        <fullName evidence="12">G-protein coupled receptors family 1 profile domain-containing protein</fullName>
    </recommendedName>
</protein>
<evidence type="ECO:0000256" key="11">
    <source>
        <dbReference type="SAM" id="Phobius"/>
    </source>
</evidence>
<dbReference type="SUPFAM" id="SSF81321">
    <property type="entry name" value="Family A G protein-coupled receptor-like"/>
    <property type="match status" value="1"/>
</dbReference>
<feature type="compositionally biased region" description="Pro residues" evidence="10">
    <location>
        <begin position="414"/>
        <end position="426"/>
    </location>
</feature>
<keyword evidence="15" id="KW-1185">Reference proteome</keyword>
<dbReference type="CDD" id="cd00637">
    <property type="entry name" value="7tm_classA_rhodopsin-like"/>
    <property type="match status" value="2"/>
</dbReference>
<gene>
    <name evidence="13" type="ORF">GPM918_LOCUS18137</name>
    <name evidence="14" type="ORF">SRO942_LOCUS18134</name>
</gene>
<feature type="transmembrane region" description="Helical" evidence="11">
    <location>
        <begin position="66"/>
        <end position="89"/>
    </location>
</feature>
<dbReference type="PROSITE" id="PS50262">
    <property type="entry name" value="G_PROTEIN_RECEP_F1_2"/>
    <property type="match status" value="1"/>
</dbReference>
<dbReference type="Proteomes" id="UP000681722">
    <property type="component" value="Unassembled WGS sequence"/>
</dbReference>
<dbReference type="InterPro" id="IPR000276">
    <property type="entry name" value="GPCR_Rhodpsn"/>
</dbReference>
<evidence type="ECO:0000256" key="4">
    <source>
        <dbReference type="ARBA" id="ARBA00022989"/>
    </source>
</evidence>
<sequence length="709" mass="81032">MSMPTIEVDQDYMRDNDTYHIDSRLYILVTACIWTVLMSTIVFGSVGNILVLYVYSNRKDSKTCTLFIKVLAVVDLTICIVIAPLELYQTMQGIYTEFLCKVYAFLSTHVLYSTFLITIIAFDRYFCICWPLYKIITRKPIIPMSEYSTIEHHLQIHANDSHIGENYVNVELHKRIIDQTTVLANTTHVKCSPRFSYSLLTSFAYIQAYRRFHSGIFAACTLLVLMLYGLIYRAVYQRRCQRTRKLSQYRRIIRSYIINDEIDKHQIKIRRYSSSPSTLTLLCCYCCRNSNDIIHDFQRDRLPSHYEPSQMLMGNRHHHMEHSLVDMNDMRNGLKSNKIVLEVNGARGKRYSTISTTSMTYLTSGVWDDSSTVRSRINSIAATSYCGEHSSSRPSTSTEDSLDHSHLSLSYRPTSPPPPPPPPPPTAQMHLTIPTFSGLSTSSARGITTTTLENIQKCNINITITEFADITEADEANEDNDSTSCTTSEATIPRSITQSIAQQAAPPFPLSTVRKASNLALKRTSDASVFSNQLTTNTLESRISQQPRKVSFVNPVSKSSSDVPQQQYPIMITSPSKNSLCVTTSNPMNNLLTADDSRKTSVSSRRPSTFDCETQRMLERQQTQERLSNIRTTLTLFIVTATFILMYSPSIIHTLFDIKPHIFREVLWLLFYVNSAANPLIYSFFNVNFRNDIKRIYECRRRQHMARNN</sequence>
<evidence type="ECO:0000256" key="6">
    <source>
        <dbReference type="ARBA" id="ARBA00023136"/>
    </source>
</evidence>
<dbReference type="PROSITE" id="PS00237">
    <property type="entry name" value="G_PROTEIN_RECEP_F1_1"/>
    <property type="match status" value="1"/>
</dbReference>
<comment type="caution">
    <text evidence="13">The sequence shown here is derived from an EMBL/GenBank/DDBJ whole genome shotgun (WGS) entry which is preliminary data.</text>
</comment>
<evidence type="ECO:0000256" key="8">
    <source>
        <dbReference type="ARBA" id="ARBA00023224"/>
    </source>
</evidence>
<keyword evidence="4 11" id="KW-1133">Transmembrane helix</keyword>
<keyword evidence="6 11" id="KW-0472">Membrane</keyword>
<evidence type="ECO:0000313" key="14">
    <source>
        <dbReference type="EMBL" id="CAF3854071.1"/>
    </source>
</evidence>
<feature type="region of interest" description="Disordered" evidence="10">
    <location>
        <begin position="384"/>
        <end position="431"/>
    </location>
</feature>
<keyword evidence="5 9" id="KW-0297">G-protein coupled receptor</keyword>
<feature type="transmembrane region" description="Helical" evidence="11">
    <location>
        <begin position="216"/>
        <end position="235"/>
    </location>
</feature>
<dbReference type="InterPro" id="IPR017452">
    <property type="entry name" value="GPCR_Rhodpsn_7TM"/>
</dbReference>
<evidence type="ECO:0000256" key="5">
    <source>
        <dbReference type="ARBA" id="ARBA00023040"/>
    </source>
</evidence>
<comment type="subcellular location">
    <subcellularLocation>
        <location evidence="1">Cell membrane</location>
        <topology evidence="1">Multi-pass membrane protein</topology>
    </subcellularLocation>
</comment>
<keyword evidence="2" id="KW-1003">Cell membrane</keyword>
<feature type="transmembrane region" description="Helical" evidence="11">
    <location>
        <begin position="109"/>
        <end position="133"/>
    </location>
</feature>
<feature type="domain" description="G-protein coupled receptors family 1 profile" evidence="12">
    <location>
        <begin position="47"/>
        <end position="132"/>
    </location>
</feature>
<dbReference type="OrthoDB" id="6076970at2759"/>
<keyword evidence="7 9" id="KW-0675">Receptor</keyword>
<evidence type="ECO:0000256" key="2">
    <source>
        <dbReference type="ARBA" id="ARBA00022475"/>
    </source>
</evidence>
<accession>A0A814N7Y2</accession>
<dbReference type="EMBL" id="CAJNOQ010005165">
    <property type="protein sequence ID" value="CAF1088565.1"/>
    <property type="molecule type" value="Genomic_DNA"/>
</dbReference>
<dbReference type="Pfam" id="PF00001">
    <property type="entry name" value="7tm_1"/>
    <property type="match status" value="1"/>
</dbReference>
<feature type="transmembrane region" description="Helical" evidence="11">
    <location>
        <begin position="25"/>
        <end position="54"/>
    </location>
</feature>
<comment type="similarity">
    <text evidence="9">Belongs to the G-protein coupled receptor 1 family.</text>
</comment>
<evidence type="ECO:0000256" key="3">
    <source>
        <dbReference type="ARBA" id="ARBA00022692"/>
    </source>
</evidence>
<evidence type="ECO:0000256" key="7">
    <source>
        <dbReference type="ARBA" id="ARBA00023170"/>
    </source>
</evidence>
<name>A0A814N7Y2_9BILA</name>
<dbReference type="PANTHER" id="PTHR24249:SF411">
    <property type="entry name" value="G-PROTEIN COUPLED RECEPTORS FAMILY 1 PROFILE DOMAIN-CONTAINING PROTEIN"/>
    <property type="match status" value="1"/>
</dbReference>
<dbReference type="Gene3D" id="1.20.1070.10">
    <property type="entry name" value="Rhodopsin 7-helix transmembrane proteins"/>
    <property type="match status" value="2"/>
</dbReference>
<evidence type="ECO:0000256" key="10">
    <source>
        <dbReference type="SAM" id="MobiDB-lite"/>
    </source>
</evidence>
<dbReference type="PRINTS" id="PR00237">
    <property type="entry name" value="GPCRRHODOPSN"/>
</dbReference>
<dbReference type="PANTHER" id="PTHR24249">
    <property type="entry name" value="HISTAMINE RECEPTOR-RELATED G-PROTEIN COUPLED RECEPTOR"/>
    <property type="match status" value="1"/>
</dbReference>
<feature type="transmembrane region" description="Helical" evidence="11">
    <location>
        <begin position="666"/>
        <end position="685"/>
    </location>
</feature>
<evidence type="ECO:0000313" key="15">
    <source>
        <dbReference type="Proteomes" id="UP000663829"/>
    </source>
</evidence>
<dbReference type="AlphaFoldDB" id="A0A814N7Y2"/>
<keyword evidence="3 9" id="KW-0812">Transmembrane</keyword>
<evidence type="ECO:0000256" key="1">
    <source>
        <dbReference type="ARBA" id="ARBA00004651"/>
    </source>
</evidence>
<dbReference type="EMBL" id="CAJOBC010005165">
    <property type="protein sequence ID" value="CAF3854071.1"/>
    <property type="molecule type" value="Genomic_DNA"/>
</dbReference>
<evidence type="ECO:0000256" key="9">
    <source>
        <dbReference type="RuleBase" id="RU000688"/>
    </source>
</evidence>
<evidence type="ECO:0000259" key="12">
    <source>
        <dbReference type="PROSITE" id="PS50262"/>
    </source>
</evidence>
<keyword evidence="8 9" id="KW-0807">Transducer</keyword>